<feature type="transmembrane region" description="Helical" evidence="1">
    <location>
        <begin position="97"/>
        <end position="115"/>
    </location>
</feature>
<protein>
    <submittedName>
        <fullName evidence="2">Uncharacterized protein</fullName>
    </submittedName>
</protein>
<evidence type="ECO:0000256" key="1">
    <source>
        <dbReference type="SAM" id="Phobius"/>
    </source>
</evidence>
<keyword evidence="1" id="KW-1133">Transmembrane helix</keyword>
<sequence>MTSSGRDRAPDGARAMRRPAIRSWRRTAALVAVTVAAALVLAGCAATNTAAPAIAGAPGFWLGVWQGMILPIAFLVSLFDDHVAVYAVPNSGHLYDLGFVIGACVIPLPTILFGGGRARRRRSAR</sequence>
<evidence type="ECO:0000313" key="3">
    <source>
        <dbReference type="Proteomes" id="UP000007809"/>
    </source>
</evidence>
<name>F4CJX2_PSEUX</name>
<organism evidence="2 3">
    <name type="scientific">Pseudonocardia dioxanivorans (strain ATCC 55486 / DSM 44775 / JCM 13855 / CB1190)</name>
    <dbReference type="NCBI Taxonomy" id="675635"/>
    <lineage>
        <taxon>Bacteria</taxon>
        <taxon>Bacillati</taxon>
        <taxon>Actinomycetota</taxon>
        <taxon>Actinomycetes</taxon>
        <taxon>Pseudonocardiales</taxon>
        <taxon>Pseudonocardiaceae</taxon>
        <taxon>Pseudonocardia</taxon>
    </lineage>
</organism>
<dbReference type="STRING" id="675635.Psed_4852"/>
<evidence type="ECO:0000313" key="2">
    <source>
        <dbReference type="EMBL" id="AEA26997.1"/>
    </source>
</evidence>
<dbReference type="Proteomes" id="UP000007809">
    <property type="component" value="Chromosome"/>
</dbReference>
<keyword evidence="3" id="KW-1185">Reference proteome</keyword>
<reference evidence="2 3" key="1">
    <citation type="journal article" date="2011" name="J. Bacteriol.">
        <title>Genome sequence of the 1,4-dioxane-degrading Pseudonocardia dioxanivorans strain CB1190.</title>
        <authorList>
            <person name="Sales C.M."/>
            <person name="Mahendra S."/>
            <person name="Grostern A."/>
            <person name="Parales R.E."/>
            <person name="Goodwin L.A."/>
            <person name="Woyke T."/>
            <person name="Nolan M."/>
            <person name="Lapidus A."/>
            <person name="Chertkov O."/>
            <person name="Ovchinnikova G."/>
            <person name="Sczyrba A."/>
            <person name="Alvarez-Cohen L."/>
        </authorList>
    </citation>
    <scope>NUCLEOTIDE SEQUENCE [LARGE SCALE GENOMIC DNA]</scope>
    <source>
        <strain evidence="3">ATCC 55486 / DSM 44775 / JCM 13855 / CB1190</strain>
    </source>
</reference>
<dbReference type="EMBL" id="CP002593">
    <property type="protein sequence ID" value="AEA26997.1"/>
    <property type="molecule type" value="Genomic_DNA"/>
</dbReference>
<proteinExistence type="predicted"/>
<gene>
    <name evidence="2" type="ordered locus">Psed_4852</name>
</gene>
<dbReference type="AlphaFoldDB" id="F4CJX2"/>
<dbReference type="eggNOG" id="ENOG5033A0S">
    <property type="taxonomic scope" value="Bacteria"/>
</dbReference>
<keyword evidence="1" id="KW-0472">Membrane</keyword>
<dbReference type="HOGENOM" id="CLU_162674_0_0_11"/>
<accession>F4CJX2</accession>
<dbReference type="KEGG" id="pdx:Psed_4852"/>
<keyword evidence="1" id="KW-0812">Transmembrane</keyword>